<proteinExistence type="predicted"/>
<dbReference type="EMBL" id="CAJPDS010000098">
    <property type="protein sequence ID" value="CAF9937125.1"/>
    <property type="molecule type" value="Genomic_DNA"/>
</dbReference>
<dbReference type="InterPro" id="IPR027417">
    <property type="entry name" value="P-loop_NTPase"/>
</dbReference>
<gene>
    <name evidence="1" type="ORF">HETSPECPRED_010564</name>
</gene>
<dbReference type="SUPFAM" id="SSF52540">
    <property type="entry name" value="P-loop containing nucleoside triphosphate hydrolases"/>
    <property type="match status" value="1"/>
</dbReference>
<reference evidence="1" key="1">
    <citation type="submission" date="2021-03" db="EMBL/GenBank/DDBJ databases">
        <authorList>
            <person name="Tagirdzhanova G."/>
        </authorList>
    </citation>
    <scope>NUCLEOTIDE SEQUENCE</scope>
</reference>
<keyword evidence="2" id="KW-1185">Reference proteome</keyword>
<comment type="caution">
    <text evidence="1">The sequence shown here is derived from an EMBL/GenBank/DDBJ whole genome shotgun (WGS) entry which is preliminary data.</text>
</comment>
<evidence type="ECO:0000313" key="1">
    <source>
        <dbReference type="EMBL" id="CAF9937125.1"/>
    </source>
</evidence>
<evidence type="ECO:0000313" key="2">
    <source>
        <dbReference type="Proteomes" id="UP000664521"/>
    </source>
</evidence>
<dbReference type="OrthoDB" id="10619304at2759"/>
<protein>
    <submittedName>
        <fullName evidence="1">Uncharacterized protein</fullName>
    </submittedName>
</protein>
<accession>A0A8H3G777</accession>
<dbReference type="AlphaFoldDB" id="A0A8H3G777"/>
<dbReference type="Gene3D" id="3.40.50.300">
    <property type="entry name" value="P-loop containing nucleotide triphosphate hydrolases"/>
    <property type="match status" value="1"/>
</dbReference>
<name>A0A8H3G777_9LECA</name>
<dbReference type="Proteomes" id="UP000664521">
    <property type="component" value="Unassembled WGS sequence"/>
</dbReference>
<organism evidence="1 2">
    <name type="scientific">Heterodermia speciosa</name>
    <dbReference type="NCBI Taxonomy" id="116794"/>
    <lineage>
        <taxon>Eukaryota</taxon>
        <taxon>Fungi</taxon>
        <taxon>Dikarya</taxon>
        <taxon>Ascomycota</taxon>
        <taxon>Pezizomycotina</taxon>
        <taxon>Lecanoromycetes</taxon>
        <taxon>OSLEUM clade</taxon>
        <taxon>Lecanoromycetidae</taxon>
        <taxon>Caliciales</taxon>
        <taxon>Physciaceae</taxon>
        <taxon>Heterodermia</taxon>
    </lineage>
</organism>
<sequence length="567" mass="64366">MHEEVMGDNPPTGAANLRKLDPLEEQLLEMIQQRAGRPKICREELPTTRAARLKLKQELLDQFPYPPQRQLPFDVENIGERLSAYHAEQLEKPGREILKQLIYPNPTTPYPDSTRPYPDLTRAERQAIPKKFLLPAWATSDWTYSDVKKDMFMITCDLVRLIDSAFPHIDATRRAFSAPGGLSILNGQKHTGKTTVAVLQAIQAALCGHKVLITAPAETDVNAISKQLMKMLRRMDEVAIRDNHDTPDLKVYLATAIWEDGPSAEDLFGELERVQEELHEDRESPVAQLIHRVGPHSLFYQLAIDLDDERRRRSGAQNVRQGRASSQNLDVPLIYNAYKKYREYKTFEALLLLQNGLYSTLERVLRRADIVVTSCLAAGNIPYFDPTVVIVDQWDSDKDWECMIPLTAFDATHFRSIIGNFDIPHWRRMWGWAFPLPLPVQFSVALDAHQPFTSMHSLWRPGIDDYGTDLVQLRKRPRNVSSTSGLKAEQGAAGNGASGADLRYYILDDVLQIARPVEPPGKKKLDSPEMVVSEAIETEVGQIEETDKTMEAGIDYCIAYLGYWYNE</sequence>